<feature type="binding site" evidence="17">
    <location>
        <position position="444"/>
    </location>
    <ligand>
        <name>AMP</name>
        <dbReference type="ChEBI" id="CHEBI:456215"/>
    </ligand>
</feature>
<evidence type="ECO:0000256" key="19">
    <source>
        <dbReference type="PIRNR" id="PIRNR017184"/>
    </source>
</evidence>
<comment type="function">
    <text evidence="17">Catalyzes the dehydration of the S-form of NAD(P)HX at the expense of ADP, which is converted to AMP. Together with NAD(P)HX epimerase, which catalyzes the epimerization of the S- and R-forms, the enzyme allows the repair of both epimers of NAD(P)HX, a damaged form of NAD(P)H that is a result of enzymatic or heat-dependent hydration.</text>
</comment>
<feature type="domain" description="YjeF C-terminal" evidence="20">
    <location>
        <begin position="223"/>
        <end position="504"/>
    </location>
</feature>
<evidence type="ECO:0000256" key="14">
    <source>
        <dbReference type="ARBA" id="ARBA00025153"/>
    </source>
</evidence>
<keyword evidence="5 18" id="KW-0479">Metal-binding</keyword>
<dbReference type="GO" id="GO:0110051">
    <property type="term" value="P:metabolite repair"/>
    <property type="evidence" value="ECO:0007669"/>
    <property type="project" value="TreeGrafter"/>
</dbReference>
<evidence type="ECO:0000256" key="1">
    <source>
        <dbReference type="ARBA" id="ARBA00000013"/>
    </source>
</evidence>
<feature type="binding site" evidence="18">
    <location>
        <position position="135"/>
    </location>
    <ligand>
        <name>(6S)-NADPHX</name>
        <dbReference type="ChEBI" id="CHEBI:64076"/>
    </ligand>
</feature>
<keyword evidence="9 18" id="KW-0630">Potassium</keyword>
<evidence type="ECO:0000256" key="8">
    <source>
        <dbReference type="ARBA" id="ARBA00022857"/>
    </source>
</evidence>
<comment type="function">
    <text evidence="14 19">Bifunctional enzyme that catalyzes the epimerization of the S- and R-forms of NAD(P)HX and the dehydration of the S-form of NAD(P)HX at the expense of ADP, which is converted to AMP. This allows the repair of both epimers of NAD(P)HX, a damaged form of NAD(P)H that is a result of enzymatic or heat-dependent hydration.</text>
</comment>
<evidence type="ECO:0000256" key="12">
    <source>
        <dbReference type="ARBA" id="ARBA00023239"/>
    </source>
</evidence>
<name>A0A3A9AF51_9FIRM</name>
<feature type="binding site" evidence="17">
    <location>
        <position position="377"/>
    </location>
    <ligand>
        <name>(6S)-NADPHX</name>
        <dbReference type="ChEBI" id="CHEBI:64076"/>
    </ligand>
</feature>
<comment type="function">
    <text evidence="18">Catalyzes the epimerization of the S- and R-forms of NAD(P)HX, a damaged form of NAD(P)H that is a result of enzymatic or heat-dependent hydration. This is a prerequisite for the S-specific NAD(P)H-hydrate dehydratase to allow the repair of both epimers of NAD(P)HX.</text>
</comment>
<feature type="binding site" evidence="17">
    <location>
        <position position="258"/>
    </location>
    <ligand>
        <name>(6S)-NADPHX</name>
        <dbReference type="ChEBI" id="CHEBI:64076"/>
    </ligand>
</feature>
<dbReference type="Pfam" id="PF01256">
    <property type="entry name" value="Carb_kinase"/>
    <property type="match status" value="1"/>
</dbReference>
<comment type="similarity">
    <text evidence="4 19">In the C-terminal section; belongs to the NnrD/CARKD family.</text>
</comment>
<dbReference type="RefSeq" id="WP_120471238.1">
    <property type="nucleotide sequence ID" value="NZ_CATAJS010000038.1"/>
</dbReference>
<dbReference type="PROSITE" id="PS51383">
    <property type="entry name" value="YJEF_C_3"/>
    <property type="match status" value="1"/>
</dbReference>
<proteinExistence type="inferred from homology"/>
<dbReference type="EMBL" id="RAYQ01000017">
    <property type="protein sequence ID" value="RKI90027.1"/>
    <property type="molecule type" value="Genomic_DNA"/>
</dbReference>
<keyword evidence="13" id="KW-0511">Multifunctional enzyme</keyword>
<dbReference type="GO" id="GO:0046872">
    <property type="term" value="F:metal ion binding"/>
    <property type="evidence" value="ECO:0007669"/>
    <property type="project" value="UniProtKB-UniRule"/>
</dbReference>
<evidence type="ECO:0000256" key="10">
    <source>
        <dbReference type="ARBA" id="ARBA00023027"/>
    </source>
</evidence>
<dbReference type="GO" id="GO:0052855">
    <property type="term" value="F:ADP-dependent NAD(P)H-hydrate dehydratase activity"/>
    <property type="evidence" value="ECO:0007669"/>
    <property type="project" value="UniProtKB-UniRule"/>
</dbReference>
<evidence type="ECO:0000256" key="11">
    <source>
        <dbReference type="ARBA" id="ARBA00023235"/>
    </source>
</evidence>
<dbReference type="CDD" id="cd01171">
    <property type="entry name" value="YXKO-related"/>
    <property type="match status" value="1"/>
</dbReference>
<keyword evidence="8 17" id="KW-0521">NADP</keyword>
<dbReference type="PROSITE" id="PS51385">
    <property type="entry name" value="YJEF_N"/>
    <property type="match status" value="1"/>
</dbReference>
<sequence>MNYILNANEMKMYDRDTSERIGIPSMVLMERASLGVVESLKEQNLKPDRILVVAGMGNNGGDGLAVGRLLAEKGTEVTFYIAGNPDKVTPEMRRQLLILENSGFSIQRKLELAEYDMVVDALFGIGLSRNVEGEYLELIREINNFGKRGALILSLDIPSGVCADTGRILGMAVRADITVTFAYAKRGHFLYPGREYTGKLVVKNIGVTEKSFIKGRPGAFCYEKKDLQGLLPKRSPWGNKGTFGKVLLVAGSHDMCGACILCGKSILRTGAGMVKIITPACNRTILQEAFPEAMLYTFEDRPEPEKIQKSLDWADVVVAGPGLSTGDISGELMEYLLKDKRCPMVIDADGLNLLAARRELFRLAKERGGKKLIITPHPGELVRLLKTDREEYGTDREKLVSELAGELCCVVAAKDAATLVVEAGREEIYINTSGNDGMATAGSGDVLAGITGGLLAQGMDSFRCACLSVYLHGLAGEEASAGKGRYGMTASDIVEAIPTVMTLRDEDFLRCQKTPSKKI</sequence>
<dbReference type="HAMAP" id="MF_01966">
    <property type="entry name" value="NADHX_epimerase"/>
    <property type="match status" value="1"/>
</dbReference>
<comment type="catalytic activity">
    <reaction evidence="16 17 19">
        <text>(6S)-NADPHX + ADP = AMP + phosphate + NADPH + H(+)</text>
        <dbReference type="Rhea" id="RHEA:32235"/>
        <dbReference type="ChEBI" id="CHEBI:15378"/>
        <dbReference type="ChEBI" id="CHEBI:43474"/>
        <dbReference type="ChEBI" id="CHEBI:57783"/>
        <dbReference type="ChEBI" id="CHEBI:64076"/>
        <dbReference type="ChEBI" id="CHEBI:456215"/>
        <dbReference type="ChEBI" id="CHEBI:456216"/>
        <dbReference type="EC" id="4.2.1.136"/>
    </reaction>
</comment>
<reference evidence="22 23" key="1">
    <citation type="submission" date="2018-09" db="EMBL/GenBank/DDBJ databases">
        <title>Murine metabolic-syndrome-specific gut microbial biobank.</title>
        <authorList>
            <person name="Liu C."/>
        </authorList>
    </citation>
    <scope>NUCLEOTIDE SEQUENCE [LARGE SCALE GENOMIC DNA]</scope>
    <source>
        <strain evidence="22 23">0.1xD8-82</strain>
    </source>
</reference>
<comment type="similarity">
    <text evidence="3 19">In the N-terminal section; belongs to the NnrE/AIBP family.</text>
</comment>
<evidence type="ECO:0000313" key="22">
    <source>
        <dbReference type="EMBL" id="RKI90027.1"/>
    </source>
</evidence>
<keyword evidence="12 17" id="KW-0456">Lyase</keyword>
<dbReference type="Proteomes" id="UP000280696">
    <property type="component" value="Unassembled WGS sequence"/>
</dbReference>
<dbReference type="Pfam" id="PF03853">
    <property type="entry name" value="YjeF_N"/>
    <property type="match status" value="1"/>
</dbReference>
<feature type="binding site" evidence="18">
    <location>
        <begin position="58"/>
        <end position="62"/>
    </location>
    <ligand>
        <name>(6S)-NADPHX</name>
        <dbReference type="ChEBI" id="CHEBI:64076"/>
    </ligand>
</feature>
<evidence type="ECO:0000313" key="23">
    <source>
        <dbReference type="Proteomes" id="UP000280696"/>
    </source>
</evidence>
<dbReference type="OrthoDB" id="9806925at2"/>
<organism evidence="22 23">
    <name type="scientific">Parablautia intestinalis</name>
    <dbReference type="NCBI Taxonomy" id="2320100"/>
    <lineage>
        <taxon>Bacteria</taxon>
        <taxon>Bacillati</taxon>
        <taxon>Bacillota</taxon>
        <taxon>Clostridia</taxon>
        <taxon>Lachnospirales</taxon>
        <taxon>Lachnospiraceae</taxon>
        <taxon>Parablautia</taxon>
    </lineage>
</organism>
<dbReference type="EC" id="5.1.99.6" evidence="19"/>
<keyword evidence="7 17" id="KW-0067">ATP-binding</keyword>
<evidence type="ECO:0000259" key="21">
    <source>
        <dbReference type="PROSITE" id="PS51385"/>
    </source>
</evidence>
<dbReference type="InterPro" id="IPR036652">
    <property type="entry name" value="YjeF_N_dom_sf"/>
</dbReference>
<dbReference type="GO" id="GO:0046496">
    <property type="term" value="P:nicotinamide nucleotide metabolic process"/>
    <property type="evidence" value="ECO:0007669"/>
    <property type="project" value="UniProtKB-UniRule"/>
</dbReference>
<feature type="binding site" evidence="18">
    <location>
        <position position="59"/>
    </location>
    <ligand>
        <name>K(+)</name>
        <dbReference type="ChEBI" id="CHEBI:29103"/>
    </ligand>
</feature>
<feature type="binding site" evidence="18">
    <location>
        <position position="159"/>
    </location>
    <ligand>
        <name>K(+)</name>
        <dbReference type="ChEBI" id="CHEBI:29103"/>
    </ligand>
</feature>
<comment type="cofactor">
    <cofactor evidence="18 19">
        <name>K(+)</name>
        <dbReference type="ChEBI" id="CHEBI:29103"/>
    </cofactor>
    <text evidence="18 19">Binds 1 potassium ion per subunit.</text>
</comment>
<evidence type="ECO:0000256" key="6">
    <source>
        <dbReference type="ARBA" id="ARBA00022741"/>
    </source>
</evidence>
<dbReference type="PANTHER" id="PTHR12592">
    <property type="entry name" value="ATP-DEPENDENT (S)-NAD(P)H-HYDRATE DEHYDRATASE FAMILY MEMBER"/>
    <property type="match status" value="1"/>
</dbReference>
<dbReference type="NCBIfam" id="TIGR00197">
    <property type="entry name" value="yjeF_nterm"/>
    <property type="match status" value="1"/>
</dbReference>
<evidence type="ECO:0000256" key="3">
    <source>
        <dbReference type="ARBA" id="ARBA00006001"/>
    </source>
</evidence>
<evidence type="ECO:0000256" key="13">
    <source>
        <dbReference type="ARBA" id="ARBA00023268"/>
    </source>
</evidence>
<gene>
    <name evidence="18" type="primary">nnrE</name>
    <name evidence="17" type="synonym">nnrD</name>
    <name evidence="22" type="ORF">D7V94_15480</name>
</gene>
<dbReference type="EC" id="4.2.1.136" evidence="19"/>
<evidence type="ECO:0000256" key="18">
    <source>
        <dbReference type="HAMAP-Rule" id="MF_01966"/>
    </source>
</evidence>
<evidence type="ECO:0000256" key="7">
    <source>
        <dbReference type="ARBA" id="ARBA00022840"/>
    </source>
</evidence>
<dbReference type="SUPFAM" id="SSF64153">
    <property type="entry name" value="YjeF N-terminal domain-like"/>
    <property type="match status" value="1"/>
</dbReference>
<keyword evidence="23" id="KW-1185">Reference proteome</keyword>
<comment type="caution">
    <text evidence="22">The sequence shown here is derived from an EMBL/GenBank/DDBJ whole genome shotgun (WGS) entry which is preliminary data.</text>
</comment>
<dbReference type="InterPro" id="IPR004443">
    <property type="entry name" value="YjeF_N_dom"/>
</dbReference>
<dbReference type="InterPro" id="IPR029056">
    <property type="entry name" value="Ribokinase-like"/>
</dbReference>
<comment type="cofactor">
    <cofactor evidence="17">
        <name>Mg(2+)</name>
        <dbReference type="ChEBI" id="CHEBI:18420"/>
    </cofactor>
</comment>
<accession>A0A3A9AF51</accession>
<dbReference type="HAMAP" id="MF_01965">
    <property type="entry name" value="NADHX_dehydratase"/>
    <property type="match status" value="1"/>
</dbReference>
<evidence type="ECO:0000256" key="15">
    <source>
        <dbReference type="ARBA" id="ARBA00048238"/>
    </source>
</evidence>
<comment type="catalytic activity">
    <reaction evidence="2 18 19">
        <text>(6R)-NADPHX = (6S)-NADPHX</text>
        <dbReference type="Rhea" id="RHEA:32227"/>
        <dbReference type="ChEBI" id="CHEBI:64076"/>
        <dbReference type="ChEBI" id="CHEBI:64077"/>
        <dbReference type="EC" id="5.1.99.6"/>
    </reaction>
</comment>
<comment type="catalytic activity">
    <reaction evidence="1 18 19">
        <text>(6R)-NADHX = (6S)-NADHX</text>
        <dbReference type="Rhea" id="RHEA:32215"/>
        <dbReference type="ChEBI" id="CHEBI:64074"/>
        <dbReference type="ChEBI" id="CHEBI:64075"/>
        <dbReference type="EC" id="5.1.99.6"/>
    </reaction>
</comment>
<dbReference type="NCBIfam" id="TIGR00196">
    <property type="entry name" value="yjeF_cterm"/>
    <property type="match status" value="1"/>
</dbReference>
<dbReference type="Gene3D" id="3.40.1190.20">
    <property type="match status" value="1"/>
</dbReference>
<dbReference type="Gene3D" id="3.40.50.10260">
    <property type="entry name" value="YjeF N-terminal domain"/>
    <property type="match status" value="1"/>
</dbReference>
<dbReference type="AlphaFoldDB" id="A0A3A9AF51"/>
<keyword evidence="11 18" id="KW-0413">Isomerase</keyword>
<evidence type="ECO:0000256" key="9">
    <source>
        <dbReference type="ARBA" id="ARBA00022958"/>
    </source>
</evidence>
<evidence type="ECO:0000256" key="4">
    <source>
        <dbReference type="ARBA" id="ARBA00009524"/>
    </source>
</evidence>
<feature type="binding site" evidence="18">
    <location>
        <position position="156"/>
    </location>
    <ligand>
        <name>(6S)-NADPHX</name>
        <dbReference type="ChEBI" id="CHEBI:64076"/>
    </ligand>
</feature>
<dbReference type="PANTHER" id="PTHR12592:SF0">
    <property type="entry name" value="ATP-DEPENDENT (S)-NAD(P)H-HYDRATE DEHYDRATASE"/>
    <property type="match status" value="1"/>
</dbReference>
<dbReference type="SUPFAM" id="SSF53613">
    <property type="entry name" value="Ribokinase-like"/>
    <property type="match status" value="1"/>
</dbReference>
<comment type="similarity">
    <text evidence="17">Belongs to the NnrD/CARKD family.</text>
</comment>
<feature type="binding site" evidence="18">
    <location>
        <begin position="124"/>
        <end position="130"/>
    </location>
    <ligand>
        <name>(6S)-NADPHX</name>
        <dbReference type="ChEBI" id="CHEBI:64076"/>
    </ligand>
</feature>
<feature type="binding site" evidence="17">
    <location>
        <position position="322"/>
    </location>
    <ligand>
        <name>(6S)-NADPHX</name>
        <dbReference type="ChEBI" id="CHEBI:64076"/>
    </ligand>
</feature>
<dbReference type="PIRSF" id="PIRSF017184">
    <property type="entry name" value="Nnr"/>
    <property type="match status" value="1"/>
</dbReference>
<feature type="binding site" evidence="18">
    <location>
        <position position="120"/>
    </location>
    <ligand>
        <name>K(+)</name>
        <dbReference type="ChEBI" id="CHEBI:29103"/>
    </ligand>
</feature>
<comment type="similarity">
    <text evidence="18">Belongs to the NnrE/AIBP family.</text>
</comment>
<evidence type="ECO:0000256" key="17">
    <source>
        <dbReference type="HAMAP-Rule" id="MF_01965"/>
    </source>
</evidence>
<comment type="catalytic activity">
    <reaction evidence="15 17 19">
        <text>(6S)-NADHX + ADP = AMP + phosphate + NADH + H(+)</text>
        <dbReference type="Rhea" id="RHEA:32223"/>
        <dbReference type="ChEBI" id="CHEBI:15378"/>
        <dbReference type="ChEBI" id="CHEBI:43474"/>
        <dbReference type="ChEBI" id="CHEBI:57945"/>
        <dbReference type="ChEBI" id="CHEBI:64074"/>
        <dbReference type="ChEBI" id="CHEBI:456215"/>
        <dbReference type="ChEBI" id="CHEBI:456216"/>
        <dbReference type="EC" id="4.2.1.136"/>
    </reaction>
</comment>
<evidence type="ECO:0000256" key="16">
    <source>
        <dbReference type="ARBA" id="ARBA00049209"/>
    </source>
</evidence>
<evidence type="ECO:0000256" key="5">
    <source>
        <dbReference type="ARBA" id="ARBA00022723"/>
    </source>
</evidence>
<keyword evidence="6 17" id="KW-0547">Nucleotide-binding</keyword>
<comment type="subunit">
    <text evidence="17">Homotetramer.</text>
</comment>
<dbReference type="GO" id="GO:0052856">
    <property type="term" value="F:NAD(P)HX epimerase activity"/>
    <property type="evidence" value="ECO:0007669"/>
    <property type="project" value="UniProtKB-UniRule"/>
</dbReference>
<evidence type="ECO:0000256" key="2">
    <source>
        <dbReference type="ARBA" id="ARBA00000909"/>
    </source>
</evidence>
<feature type="domain" description="YjeF N-terminal" evidence="21">
    <location>
        <begin position="10"/>
        <end position="213"/>
    </location>
</feature>
<protein>
    <recommendedName>
        <fullName evidence="19">Bifunctional NAD(P)H-hydrate repair enzyme</fullName>
    </recommendedName>
    <alternativeName>
        <fullName evidence="19">Nicotinamide nucleotide repair protein</fullName>
    </alternativeName>
    <domain>
        <recommendedName>
            <fullName evidence="19">ADP-dependent (S)-NAD(P)H-hydrate dehydratase</fullName>
            <ecNumber evidence="19">4.2.1.136</ecNumber>
        </recommendedName>
        <alternativeName>
            <fullName evidence="19">ADP-dependent NAD(P)HX dehydratase</fullName>
        </alternativeName>
    </domain>
    <domain>
        <recommendedName>
            <fullName evidence="19">NAD(P)H-hydrate epimerase</fullName>
            <ecNumber evidence="19">5.1.99.6</ecNumber>
        </recommendedName>
    </domain>
</protein>
<dbReference type="InterPro" id="IPR000631">
    <property type="entry name" value="CARKD"/>
</dbReference>
<dbReference type="InterPro" id="IPR030677">
    <property type="entry name" value="Nnr"/>
</dbReference>
<dbReference type="GO" id="GO:0005524">
    <property type="term" value="F:ATP binding"/>
    <property type="evidence" value="ECO:0007669"/>
    <property type="project" value="UniProtKB-UniRule"/>
</dbReference>
<feature type="binding site" evidence="17">
    <location>
        <position position="445"/>
    </location>
    <ligand>
        <name>(6S)-NADPHX</name>
        <dbReference type="ChEBI" id="CHEBI:64076"/>
    </ligand>
</feature>
<keyword evidence="10 17" id="KW-0520">NAD</keyword>
<feature type="binding site" evidence="17">
    <location>
        <begin position="414"/>
        <end position="418"/>
    </location>
    <ligand>
        <name>AMP</name>
        <dbReference type="ChEBI" id="CHEBI:456215"/>
    </ligand>
</feature>
<evidence type="ECO:0000259" key="20">
    <source>
        <dbReference type="PROSITE" id="PS51383"/>
    </source>
</evidence>